<accession>A0A0G4K406</accession>
<organism evidence="2 3">
    <name type="scientific">Brachyspira suanatina</name>
    <dbReference type="NCBI Taxonomy" id="381802"/>
    <lineage>
        <taxon>Bacteria</taxon>
        <taxon>Pseudomonadati</taxon>
        <taxon>Spirochaetota</taxon>
        <taxon>Spirochaetia</taxon>
        <taxon>Brachyspirales</taxon>
        <taxon>Brachyspiraceae</taxon>
        <taxon>Brachyspira</taxon>
    </lineage>
</organism>
<keyword evidence="1" id="KW-1133">Transmembrane helix</keyword>
<name>A0A0G4K406_9SPIR</name>
<dbReference type="AlphaFoldDB" id="A0A0G4K406"/>
<dbReference type="OrthoDB" id="308017at2"/>
<keyword evidence="3" id="KW-1185">Reference proteome</keyword>
<keyword evidence="1" id="KW-0812">Transmembrane</keyword>
<dbReference type="EMBL" id="CVLB01000001">
    <property type="protein sequence ID" value="CRF31659.1"/>
    <property type="molecule type" value="Genomic_DNA"/>
</dbReference>
<evidence type="ECO:0000313" key="3">
    <source>
        <dbReference type="Proteomes" id="UP000043763"/>
    </source>
</evidence>
<dbReference type="RefSeq" id="WP_048593437.1">
    <property type="nucleotide sequence ID" value="NZ_CVLB01000001.1"/>
</dbReference>
<keyword evidence="1" id="KW-0472">Membrane</keyword>
<evidence type="ECO:0000313" key="2">
    <source>
        <dbReference type="EMBL" id="CRF31659.1"/>
    </source>
</evidence>
<dbReference type="Proteomes" id="UP000043763">
    <property type="component" value="Unassembled WGS sequence"/>
</dbReference>
<protein>
    <submittedName>
        <fullName evidence="2">Uncharacterized protein</fullName>
    </submittedName>
</protein>
<feature type="transmembrane region" description="Helical" evidence="1">
    <location>
        <begin position="6"/>
        <end position="38"/>
    </location>
</feature>
<feature type="transmembrane region" description="Helical" evidence="1">
    <location>
        <begin position="50"/>
        <end position="67"/>
    </location>
</feature>
<proteinExistence type="predicted"/>
<gene>
    <name evidence="2" type="ORF">BRSU_0289</name>
</gene>
<sequence>MLYILYIISALLLLITIFFIKVNYLIYIAIAFFILHIIFTKSIFMTIKKLLYLIPYFLAIFIIQALNSRGEYYNLFGFYIDKVGADFTIIYFIRIASVLYLLSIFFIIIKKLKVPNGYIFDEMIRISIFMKIVRKSFFAEFAKIRDKNKTFKEKLNLIKNLLENVYNDSFRLYPYDMLISHYRNLKK</sequence>
<reference evidence="3" key="1">
    <citation type="submission" date="2015-04" db="EMBL/GenBank/DDBJ databases">
        <authorList>
            <person name="Mushtaq Mamoona"/>
        </authorList>
    </citation>
    <scope>NUCLEOTIDE SEQUENCE [LARGE SCALE GENOMIC DNA]</scope>
    <source>
        <strain evidence="3">AN4859/03</strain>
    </source>
</reference>
<feature type="transmembrane region" description="Helical" evidence="1">
    <location>
        <begin position="87"/>
        <end position="109"/>
    </location>
</feature>
<evidence type="ECO:0000256" key="1">
    <source>
        <dbReference type="SAM" id="Phobius"/>
    </source>
</evidence>